<dbReference type="EMBL" id="UYSL01008201">
    <property type="protein sequence ID" value="VDL68003.1"/>
    <property type="molecule type" value="Genomic_DNA"/>
</dbReference>
<name>A0A0N4XPG1_NIPBR</name>
<evidence type="ECO:0000313" key="3">
    <source>
        <dbReference type="WBParaSite" id="NBR_0000441301-mRNA-1"/>
    </source>
</evidence>
<reference evidence="1 2" key="2">
    <citation type="submission" date="2018-11" db="EMBL/GenBank/DDBJ databases">
        <authorList>
            <consortium name="Pathogen Informatics"/>
        </authorList>
    </citation>
    <scope>NUCLEOTIDE SEQUENCE [LARGE SCALE GENOMIC DNA]</scope>
</reference>
<dbReference type="WBParaSite" id="NBR_0000441301-mRNA-1">
    <property type="protein sequence ID" value="NBR_0000441301-mRNA-1"/>
    <property type="gene ID" value="NBR_0000441301"/>
</dbReference>
<organism evidence="3">
    <name type="scientific">Nippostrongylus brasiliensis</name>
    <name type="common">Rat hookworm</name>
    <dbReference type="NCBI Taxonomy" id="27835"/>
    <lineage>
        <taxon>Eukaryota</taxon>
        <taxon>Metazoa</taxon>
        <taxon>Ecdysozoa</taxon>
        <taxon>Nematoda</taxon>
        <taxon>Chromadorea</taxon>
        <taxon>Rhabditida</taxon>
        <taxon>Rhabditina</taxon>
        <taxon>Rhabditomorpha</taxon>
        <taxon>Strongyloidea</taxon>
        <taxon>Heligmosomidae</taxon>
        <taxon>Nippostrongylus</taxon>
    </lineage>
</organism>
<gene>
    <name evidence="1" type="ORF">NBR_LOCUS4414</name>
</gene>
<proteinExistence type="predicted"/>
<dbReference type="AlphaFoldDB" id="A0A0N4XPG1"/>
<evidence type="ECO:0000313" key="1">
    <source>
        <dbReference type="EMBL" id="VDL68003.1"/>
    </source>
</evidence>
<keyword evidence="2" id="KW-1185">Reference proteome</keyword>
<reference evidence="3" key="1">
    <citation type="submission" date="2017-02" db="UniProtKB">
        <authorList>
            <consortium name="WormBaseParasite"/>
        </authorList>
    </citation>
    <scope>IDENTIFICATION</scope>
</reference>
<protein>
    <submittedName>
        <fullName evidence="3">MSP domain-containing protein</fullName>
    </submittedName>
</protein>
<accession>A0A0N4XPG1</accession>
<dbReference type="Proteomes" id="UP000271162">
    <property type="component" value="Unassembled WGS sequence"/>
</dbReference>
<sequence>MLPFVCKVSFTPRTQLPPSPFPFPGLFLSPFDQRPNLHVQQPHWLINIQVPLPPIRAKPLTVQLKNGERIPVAKCDIYEPKYKSSLPGLHNIAICNSTSGKEIVLTNIVFTHGQLREQTSIDAFFMSCPIRRDQLRKSSRNGYEITRSSKQKRFYLKGGTAGDIPLDIFAYPTRSNGRKEVTVTEFVQESHSVSTSKVTFTASSTSPAFEKVKTGDAYDN</sequence>
<evidence type="ECO:0000313" key="2">
    <source>
        <dbReference type="Proteomes" id="UP000271162"/>
    </source>
</evidence>